<organism evidence="1 2">
    <name type="scientific">Penicillium camemberti (strain FM 013)</name>
    <dbReference type="NCBI Taxonomy" id="1429867"/>
    <lineage>
        <taxon>Eukaryota</taxon>
        <taxon>Fungi</taxon>
        <taxon>Dikarya</taxon>
        <taxon>Ascomycota</taxon>
        <taxon>Pezizomycotina</taxon>
        <taxon>Eurotiomycetes</taxon>
        <taxon>Eurotiomycetidae</taxon>
        <taxon>Eurotiales</taxon>
        <taxon>Aspergillaceae</taxon>
        <taxon>Penicillium</taxon>
    </lineage>
</organism>
<proteinExistence type="predicted"/>
<accession>A0A0G4P061</accession>
<sequence length="132" mass="15060">MNSPEDARDLEQCFNKAHRDFTATLKSLIHTLQHDGFTMENCWGVCDQLDLLDSLLSDMDDLGPEMVLEAPQKPILRGLRRSYFLDYKFQFDCLSIQTGLDDVRGILAECFFDDCAELACIGLESLLARFPF</sequence>
<dbReference type="Proteomes" id="UP000053732">
    <property type="component" value="Unassembled WGS sequence"/>
</dbReference>
<evidence type="ECO:0000313" key="2">
    <source>
        <dbReference type="Proteomes" id="UP000053732"/>
    </source>
</evidence>
<protein>
    <submittedName>
        <fullName evidence="1">Str. FM013</fullName>
    </submittedName>
</protein>
<keyword evidence="2" id="KW-1185">Reference proteome</keyword>
<dbReference type="EMBL" id="HG793136">
    <property type="protein sequence ID" value="CRL19697.1"/>
    <property type="molecule type" value="Genomic_DNA"/>
</dbReference>
<evidence type="ECO:0000313" key="1">
    <source>
        <dbReference type="EMBL" id="CRL19697.1"/>
    </source>
</evidence>
<gene>
    <name evidence="1" type="ORF">PCAMFM013_S003g000488</name>
</gene>
<name>A0A0G4P061_PENC3</name>
<reference evidence="1 2" key="1">
    <citation type="journal article" date="2014" name="Nat. Commun.">
        <title>Multiple recent horizontal transfers of a large genomic region in cheese making fungi.</title>
        <authorList>
            <person name="Cheeseman K."/>
            <person name="Ropars J."/>
            <person name="Renault P."/>
            <person name="Dupont J."/>
            <person name="Gouzy J."/>
            <person name="Branca A."/>
            <person name="Abraham A.L."/>
            <person name="Ceppi M."/>
            <person name="Conseiller E."/>
            <person name="Debuchy R."/>
            <person name="Malagnac F."/>
            <person name="Goarin A."/>
            <person name="Silar P."/>
            <person name="Lacoste S."/>
            <person name="Sallet E."/>
            <person name="Bensimon A."/>
            <person name="Giraud T."/>
            <person name="Brygoo Y."/>
        </authorList>
    </citation>
    <scope>NUCLEOTIDE SEQUENCE [LARGE SCALE GENOMIC DNA]</scope>
    <source>
        <strain evidence="2">FM 013</strain>
    </source>
</reference>
<dbReference type="Pfam" id="PF19724">
    <property type="entry name" value="DUF6217"/>
    <property type="match status" value="1"/>
</dbReference>
<dbReference type="InterPro" id="IPR046189">
    <property type="entry name" value="DUF6217"/>
</dbReference>
<dbReference type="AlphaFoldDB" id="A0A0G4P061"/>